<dbReference type="PANTHER" id="PTHR33609">
    <property type="entry name" value="LOW CALCIUM RESPONSE LOCUS PROTEIN S"/>
    <property type="match status" value="1"/>
</dbReference>
<dbReference type="PANTHER" id="PTHR33609:SF1">
    <property type="entry name" value="TRANSPOSASE"/>
    <property type="match status" value="1"/>
</dbReference>
<comment type="caution">
    <text evidence="1">The sequence shown here is derived from an EMBL/GenBank/DDBJ whole genome shotgun (WGS) entry which is preliminary data.</text>
</comment>
<sequence>MKKRYTDEQIIRILREAESGEEAVKDLCIRHNITEQTFYRWRNKFGGMDVAEARRLKELESENDRLKRLIAEQLLVIDGLKEFSRKK</sequence>
<evidence type="ECO:0000313" key="1">
    <source>
        <dbReference type="EMBL" id="MDR8757530.1"/>
    </source>
</evidence>
<dbReference type="InterPro" id="IPR052546">
    <property type="entry name" value="Transposase_8_domain"/>
</dbReference>
<keyword evidence="2" id="KW-1185">Reference proteome</keyword>
<gene>
    <name evidence="1" type="ORF">FEQ00_05984</name>
</gene>
<evidence type="ECO:0008006" key="3">
    <source>
        <dbReference type="Google" id="ProtNLM"/>
    </source>
</evidence>
<protein>
    <recommendedName>
        <fullName evidence="3">Transposase</fullName>
    </recommendedName>
</protein>
<accession>A0ABU2ECC1</accession>
<name>A0ABU2ECC1_9BURK</name>
<evidence type="ECO:0000313" key="2">
    <source>
        <dbReference type="Proteomes" id="UP001248067"/>
    </source>
</evidence>
<dbReference type="EMBL" id="VJSY01000063">
    <property type="protein sequence ID" value="MDR8757530.1"/>
    <property type="molecule type" value="Genomic_DNA"/>
</dbReference>
<dbReference type="SUPFAM" id="SSF46689">
    <property type="entry name" value="Homeodomain-like"/>
    <property type="match status" value="1"/>
</dbReference>
<dbReference type="InterPro" id="IPR009057">
    <property type="entry name" value="Homeodomain-like_sf"/>
</dbReference>
<dbReference type="InterPro" id="IPR002514">
    <property type="entry name" value="Transposase_8"/>
</dbReference>
<reference evidence="1 2" key="1">
    <citation type="submission" date="2019-06" db="EMBL/GenBank/DDBJ databases">
        <title>Evolution of Burkholderia multivorans in the lungs of Cystic Fibrosis patients.</title>
        <authorList>
            <person name="Moreira L.M."/>
        </authorList>
    </citation>
    <scope>NUCLEOTIDE SEQUENCE [LARGE SCALE GENOMIC DNA]</scope>
    <source>
        <strain evidence="1 2">VC13239</strain>
    </source>
</reference>
<dbReference type="Pfam" id="PF01527">
    <property type="entry name" value="HTH_Tnp_1"/>
    <property type="match status" value="1"/>
</dbReference>
<dbReference type="Proteomes" id="UP001248067">
    <property type="component" value="Unassembled WGS sequence"/>
</dbReference>
<dbReference type="Gene3D" id="1.10.10.10">
    <property type="entry name" value="Winged helix-like DNA-binding domain superfamily/Winged helix DNA-binding domain"/>
    <property type="match status" value="1"/>
</dbReference>
<dbReference type="InterPro" id="IPR036388">
    <property type="entry name" value="WH-like_DNA-bd_sf"/>
</dbReference>
<organism evidence="1 2">
    <name type="scientific">Burkholderia pseudomultivorans</name>
    <dbReference type="NCBI Taxonomy" id="1207504"/>
    <lineage>
        <taxon>Bacteria</taxon>
        <taxon>Pseudomonadati</taxon>
        <taxon>Pseudomonadota</taxon>
        <taxon>Betaproteobacteria</taxon>
        <taxon>Burkholderiales</taxon>
        <taxon>Burkholderiaceae</taxon>
        <taxon>Burkholderia</taxon>
        <taxon>Burkholderia cepacia complex</taxon>
    </lineage>
</organism>
<proteinExistence type="predicted"/>